<organism evidence="1 2">
    <name type="scientific">Pseudomonas anguilliseptica</name>
    <dbReference type="NCBI Taxonomy" id="53406"/>
    <lineage>
        <taxon>Bacteria</taxon>
        <taxon>Pseudomonadati</taxon>
        <taxon>Pseudomonadota</taxon>
        <taxon>Gammaproteobacteria</taxon>
        <taxon>Pseudomonadales</taxon>
        <taxon>Pseudomonadaceae</taxon>
        <taxon>Pseudomonas</taxon>
    </lineage>
</organism>
<accession>A0A1H4QFP1</accession>
<reference evidence="2" key="1">
    <citation type="submission" date="2016-10" db="EMBL/GenBank/DDBJ databases">
        <authorList>
            <person name="Varghese N."/>
            <person name="Submissions S."/>
        </authorList>
    </citation>
    <scope>NUCLEOTIDE SEQUENCE [LARGE SCALE GENOMIC DNA]</scope>
    <source>
        <strain evidence="2">DSM 12111</strain>
    </source>
</reference>
<gene>
    <name evidence="1" type="ORF">SAMN05421553_0461</name>
</gene>
<name>A0A1H4QFP1_PSEAG</name>
<evidence type="ECO:0000313" key="2">
    <source>
        <dbReference type="Proteomes" id="UP000242849"/>
    </source>
</evidence>
<protein>
    <submittedName>
        <fullName evidence="1">Uncharacterized protein</fullName>
    </submittedName>
</protein>
<dbReference type="STRING" id="53406.SAMN05421553_0461"/>
<dbReference type="Proteomes" id="UP000242849">
    <property type="component" value="Unassembled WGS sequence"/>
</dbReference>
<proteinExistence type="predicted"/>
<dbReference type="EMBL" id="FNSC01000001">
    <property type="protein sequence ID" value="SEC18446.1"/>
    <property type="molecule type" value="Genomic_DNA"/>
</dbReference>
<sequence length="30" mass="3570">MPMSSDLLRRDLLERSFPYSLQSQRDADEL</sequence>
<evidence type="ECO:0000313" key="1">
    <source>
        <dbReference type="EMBL" id="SEC18446.1"/>
    </source>
</evidence>
<keyword evidence="2" id="KW-1185">Reference proteome</keyword>
<dbReference type="AlphaFoldDB" id="A0A1H4QFP1"/>